<organism evidence="1 2">
    <name type="scientific">Chitinophaga solisilvae</name>
    <dbReference type="NCBI Taxonomy" id="1233460"/>
    <lineage>
        <taxon>Bacteria</taxon>
        <taxon>Pseudomonadati</taxon>
        <taxon>Bacteroidota</taxon>
        <taxon>Chitinophagia</taxon>
        <taxon>Chitinophagales</taxon>
        <taxon>Chitinophagaceae</taxon>
        <taxon>Chitinophaga</taxon>
    </lineage>
</organism>
<dbReference type="Pfam" id="PF07676">
    <property type="entry name" value="PD40"/>
    <property type="match status" value="2"/>
</dbReference>
<reference evidence="1" key="1">
    <citation type="submission" date="2020-05" db="EMBL/GenBank/DDBJ databases">
        <title>Chitinophaga laudate sp. nov., isolated from a tropical peat swamp.</title>
        <authorList>
            <person name="Goh C.B.S."/>
            <person name="Lee M.S."/>
            <person name="Parimannan S."/>
            <person name="Pasbakhsh P."/>
            <person name="Yule C.M."/>
            <person name="Rajandas H."/>
            <person name="Loke S."/>
            <person name="Croft L."/>
            <person name="Tan J.B.L."/>
        </authorList>
    </citation>
    <scope>NUCLEOTIDE SEQUENCE</scope>
    <source>
        <strain evidence="1">Mgbs1</strain>
    </source>
</reference>
<proteinExistence type="predicted"/>
<accession>A0A9Q5D9K9</accession>
<keyword evidence="2" id="KW-1185">Reference proteome</keyword>
<dbReference type="SUPFAM" id="SSF82171">
    <property type="entry name" value="DPP6 N-terminal domain-like"/>
    <property type="match status" value="1"/>
</dbReference>
<name>A0A9Q5D9K9_9BACT</name>
<protein>
    <recommendedName>
        <fullName evidence="3">WD40 repeat protein</fullName>
    </recommendedName>
</protein>
<evidence type="ECO:0000313" key="2">
    <source>
        <dbReference type="Proteomes" id="UP000281028"/>
    </source>
</evidence>
<dbReference type="Proteomes" id="UP000281028">
    <property type="component" value="Unassembled WGS sequence"/>
</dbReference>
<dbReference type="InterPro" id="IPR011659">
    <property type="entry name" value="WD40"/>
</dbReference>
<gene>
    <name evidence="1" type="ORF">ECE50_005980</name>
</gene>
<comment type="caution">
    <text evidence="1">The sequence shown here is derived from an EMBL/GenBank/DDBJ whole genome shotgun (WGS) entry which is preliminary data.</text>
</comment>
<evidence type="ECO:0000313" key="1">
    <source>
        <dbReference type="EMBL" id="NSL86367.1"/>
    </source>
</evidence>
<sequence length="294" mass="33293">MQYFRYGGILICLLVVCCFNTVSDNPFHYPSPLPDTAALRFLPGMVSADSLDFNSAFTRDGNTFYFGRTINRRWQILQCTWEGDRWSKPAPAPFTEPQYSQADPFVTKDGRIFFISTRPRDVQDTSRDYDIWFVRPLGNGKWSAPENVTAVNSDSTEYFVSLADNGNMYFSSYRKGGYGDDDLYVSRLVNGKYTTPENLGPAVNSAAMEHDPCISGDEKLLLFTAVDRPGGYGSADIFYTRRGKDGKWLPAQNAGGRVNTPTYEYCSYLTPDGRYYFFSSEEDVKWISTKGLFE</sequence>
<dbReference type="OrthoDB" id="8432779at2"/>
<evidence type="ECO:0008006" key="3">
    <source>
        <dbReference type="Google" id="ProtNLM"/>
    </source>
</evidence>
<dbReference type="EMBL" id="RIAR02000001">
    <property type="protein sequence ID" value="NSL86367.1"/>
    <property type="molecule type" value="Genomic_DNA"/>
</dbReference>
<dbReference type="AlphaFoldDB" id="A0A9Q5D9K9"/>